<evidence type="ECO:0000313" key="2">
    <source>
        <dbReference type="EMBL" id="ABA55884.1"/>
    </source>
</evidence>
<name>Q2F9Y7_9VIBR</name>
<keyword evidence="1" id="KW-0472">Membrane</keyword>
<organism evidence="2">
    <name type="scientific">Vibrio sp. DAT722</name>
    <dbReference type="NCBI Taxonomy" id="344879"/>
    <lineage>
        <taxon>Bacteria</taxon>
        <taxon>Pseudomonadati</taxon>
        <taxon>Pseudomonadota</taxon>
        <taxon>Gammaproteobacteria</taxon>
        <taxon>Vibrionales</taxon>
        <taxon>Vibrionaceae</taxon>
        <taxon>Vibrio</taxon>
    </lineage>
</organism>
<evidence type="ECO:0000256" key="1">
    <source>
        <dbReference type="SAM" id="Phobius"/>
    </source>
</evidence>
<dbReference type="EMBL" id="DQ139261">
    <property type="protein sequence ID" value="ABA55884.1"/>
    <property type="molecule type" value="Genomic_DNA"/>
</dbReference>
<protein>
    <submittedName>
        <fullName evidence="2">Uncharacterized protein</fullName>
    </submittedName>
</protein>
<keyword evidence="1" id="KW-1133">Transmembrane helix</keyword>
<keyword evidence="1" id="KW-0812">Transmembrane</keyword>
<dbReference type="AlphaFoldDB" id="Q2F9Y7"/>
<feature type="transmembrane region" description="Helical" evidence="1">
    <location>
        <begin position="6"/>
        <end position="26"/>
    </location>
</feature>
<reference evidence="2" key="1">
    <citation type="journal article" date="2006" name="BMC Evol. Biol.">
        <title>Recovery and evolutionary analysis of complete integron gene cassette arrays from Vibrio.</title>
        <authorList>
            <person name="Boucher Y."/>
            <person name="Nesbo C.L."/>
            <person name="Joss M.J."/>
            <person name="Robinson A."/>
            <person name="Mabbutt B.C."/>
            <person name="Gillings M.R."/>
            <person name="Doolittle W.F."/>
            <person name="Stokes H.W."/>
        </authorList>
    </citation>
    <scope>NUCLEOTIDE SEQUENCE</scope>
    <source>
        <strain evidence="2">DAT722</strain>
    </source>
</reference>
<accession>Q2F9Y7</accession>
<sequence length="126" mass="14643">MVKTLFQLFQVPSFVNVLAVVLFFGADSAGQSRVYFCLQLRSVSLLVQKQIYSLKRRFLWCGKFHVVSVTLLKVRTVRLVLQKRFLVLSVRFLRRCLFQVVSLSSRFETTPDLSASKHIKFVVRKV</sequence>
<proteinExistence type="predicted"/>